<dbReference type="Gramene" id="rna-AYBTSS11_LOCUS1345">
    <property type="protein sequence ID" value="CAJ1828810.1"/>
    <property type="gene ID" value="gene-AYBTSS11_LOCUS1345"/>
</dbReference>
<dbReference type="EMBL" id="OY731398">
    <property type="protein sequence ID" value="CAJ1828810.1"/>
    <property type="molecule type" value="Genomic_DNA"/>
</dbReference>
<gene>
    <name evidence="1" type="ORF">AYBTSS11_LOCUS1345</name>
</gene>
<dbReference type="AlphaFoldDB" id="A0AA86RN47"/>
<reference evidence="1" key="1">
    <citation type="submission" date="2023-10" db="EMBL/GenBank/DDBJ databases">
        <authorList>
            <person name="Domelevo Entfellner J.-B."/>
        </authorList>
    </citation>
    <scope>NUCLEOTIDE SEQUENCE</scope>
</reference>
<protein>
    <submittedName>
        <fullName evidence="1">Uncharacterized protein</fullName>
    </submittedName>
</protein>
<dbReference type="Proteomes" id="UP001189624">
    <property type="component" value="Chromosome 1"/>
</dbReference>
<keyword evidence="2" id="KW-1185">Reference proteome</keyword>
<accession>A0AA86RN47</accession>
<evidence type="ECO:0000313" key="2">
    <source>
        <dbReference type="Proteomes" id="UP001189624"/>
    </source>
</evidence>
<organism evidence="1 2">
    <name type="scientific">Sphenostylis stenocarpa</name>
    <dbReference type="NCBI Taxonomy" id="92480"/>
    <lineage>
        <taxon>Eukaryota</taxon>
        <taxon>Viridiplantae</taxon>
        <taxon>Streptophyta</taxon>
        <taxon>Embryophyta</taxon>
        <taxon>Tracheophyta</taxon>
        <taxon>Spermatophyta</taxon>
        <taxon>Magnoliopsida</taxon>
        <taxon>eudicotyledons</taxon>
        <taxon>Gunneridae</taxon>
        <taxon>Pentapetalae</taxon>
        <taxon>rosids</taxon>
        <taxon>fabids</taxon>
        <taxon>Fabales</taxon>
        <taxon>Fabaceae</taxon>
        <taxon>Papilionoideae</taxon>
        <taxon>50 kb inversion clade</taxon>
        <taxon>NPAAA clade</taxon>
        <taxon>indigoferoid/millettioid clade</taxon>
        <taxon>Phaseoleae</taxon>
        <taxon>Sphenostylis</taxon>
    </lineage>
</organism>
<evidence type="ECO:0000313" key="1">
    <source>
        <dbReference type="EMBL" id="CAJ1828810.1"/>
    </source>
</evidence>
<name>A0AA86RN47_9FABA</name>
<proteinExistence type="predicted"/>
<sequence length="50" mass="5595">MASPGLEPETFSVKRREILIPCGAECWVFASKIRTDLLNDFASENPDVIQ</sequence>